<evidence type="ECO:0000256" key="5">
    <source>
        <dbReference type="ARBA" id="ARBA00022723"/>
    </source>
</evidence>
<dbReference type="eggNOG" id="COG1143">
    <property type="taxonomic scope" value="Bacteria"/>
</dbReference>
<keyword evidence="7" id="KW-0411">Iron-sulfur</keyword>
<dbReference type="InterPro" id="IPR001226">
    <property type="entry name" value="Flavodoxin_CS"/>
</dbReference>
<dbReference type="InterPro" id="IPR017896">
    <property type="entry name" value="4Fe4S_Fe-S-bd"/>
</dbReference>
<dbReference type="GO" id="GO:0051539">
    <property type="term" value="F:4 iron, 4 sulfur cluster binding"/>
    <property type="evidence" value="ECO:0007669"/>
    <property type="project" value="UniProtKB-KW"/>
</dbReference>
<dbReference type="EMBL" id="ATAX01000035">
    <property type="protein sequence ID" value="EWM52520.1"/>
    <property type="molecule type" value="Genomic_DNA"/>
</dbReference>
<dbReference type="InterPro" id="IPR017900">
    <property type="entry name" value="4Fe4S_Fe_S_CS"/>
</dbReference>
<evidence type="ECO:0000256" key="4">
    <source>
        <dbReference type="ARBA" id="ARBA00022485"/>
    </source>
</evidence>
<dbReference type="GO" id="GO:0009055">
    <property type="term" value="F:electron transfer activity"/>
    <property type="evidence" value="ECO:0007669"/>
    <property type="project" value="InterPro"/>
</dbReference>
<dbReference type="RefSeq" id="WP_037301020.1">
    <property type="nucleotide sequence ID" value="NZ_ATAX01000035.1"/>
</dbReference>
<evidence type="ECO:0000256" key="8">
    <source>
        <dbReference type="SAM" id="MobiDB-lite"/>
    </source>
</evidence>
<comment type="function">
    <text evidence="2">Ferredoxins are iron-sulfur proteins that transfer electrons in a wide variety of metabolic reactions.</text>
</comment>
<dbReference type="InterPro" id="IPR047964">
    <property type="entry name" value="EFR1-like"/>
</dbReference>
<keyword evidence="5" id="KW-0479">Metal-binding</keyword>
<evidence type="ECO:0000256" key="6">
    <source>
        <dbReference type="ARBA" id="ARBA00023004"/>
    </source>
</evidence>
<comment type="cofactor">
    <cofactor evidence="1">
        <name>[4Fe-4S] cluster</name>
        <dbReference type="ChEBI" id="CHEBI:49883"/>
    </cofactor>
</comment>
<sequence>MVLYFSATGNTRFLATELAKKLDDECLDLLRRIKESDFSEISSEKPFIICAPVYICEMPRFLSKYLQKVRLTGNSSVYFIANSAGYSGITGYLAKRIFRRKKMNFMGHTELVMPRNYYIGHYPVQSGDEIRRRILSAYNKLDDIAADIRNGRKLKARYVFLFEKLITLPFNPIWAKYKMPTRDFFASDNCIGCGKCEKVCPLNNISIKDKKPIWGTSCTHCMACIGNCPTDAIEYGDITKVKGKYNFNDHKHLLGDRSRGASQKDTDIPRKIYKRRKNG</sequence>
<proteinExistence type="predicted"/>
<keyword evidence="11" id="KW-1185">Reference proteome</keyword>
<accession>W7UUK6</accession>
<evidence type="ECO:0000259" key="9">
    <source>
        <dbReference type="PROSITE" id="PS51379"/>
    </source>
</evidence>
<feature type="domain" description="4Fe-4S ferredoxin-type" evidence="9">
    <location>
        <begin position="218"/>
        <end position="238"/>
    </location>
</feature>
<dbReference type="InterPro" id="IPR029039">
    <property type="entry name" value="Flavoprotein-like_sf"/>
</dbReference>
<evidence type="ECO:0000256" key="3">
    <source>
        <dbReference type="ARBA" id="ARBA00013529"/>
    </source>
</evidence>
<evidence type="ECO:0000256" key="7">
    <source>
        <dbReference type="ARBA" id="ARBA00023014"/>
    </source>
</evidence>
<dbReference type="GO" id="GO:0010181">
    <property type="term" value="F:FMN binding"/>
    <property type="evidence" value="ECO:0007669"/>
    <property type="project" value="InterPro"/>
</dbReference>
<dbReference type="PATRIC" id="fig|1341157.4.peg.2896"/>
<evidence type="ECO:0000256" key="2">
    <source>
        <dbReference type="ARBA" id="ARBA00003532"/>
    </source>
</evidence>
<reference evidence="10 11" key="1">
    <citation type="journal article" date="2014" name="PLoS ONE">
        <title>Rumen cellulosomics: divergent fiber-degrading strategies revealed by comparative genome-wide analysis of six ruminococcal strains.</title>
        <authorList>
            <person name="Dassa B."/>
            <person name="Borovok I."/>
            <person name="Ruimy-Israeli V."/>
            <person name="Lamed R."/>
            <person name="Flint H.J."/>
            <person name="Duncan S.H."/>
            <person name="Henrissat B."/>
            <person name="Coutinho P."/>
            <person name="Morrison M."/>
            <person name="Mosoni P."/>
            <person name="Yeoman C.J."/>
            <person name="White B.A."/>
            <person name="Bayer E.A."/>
        </authorList>
    </citation>
    <scope>NUCLEOTIDE SEQUENCE [LARGE SCALE GENOMIC DNA]</scope>
    <source>
        <strain evidence="10 11">007c</strain>
    </source>
</reference>
<dbReference type="PANTHER" id="PTHR24960">
    <property type="entry name" value="PHOTOSYSTEM I IRON-SULFUR CENTER-RELATED"/>
    <property type="match status" value="1"/>
</dbReference>
<dbReference type="SUPFAM" id="SSF54862">
    <property type="entry name" value="4Fe-4S ferredoxins"/>
    <property type="match status" value="1"/>
</dbReference>
<keyword evidence="6" id="KW-0408">Iron</keyword>
<name>W7UUK6_RUMFL</name>
<feature type="region of interest" description="Disordered" evidence="8">
    <location>
        <begin position="255"/>
        <end position="279"/>
    </location>
</feature>
<dbReference type="Gene3D" id="3.40.50.360">
    <property type="match status" value="1"/>
</dbReference>
<dbReference type="PROSITE" id="PS00198">
    <property type="entry name" value="4FE4S_FER_1"/>
    <property type="match status" value="2"/>
</dbReference>
<dbReference type="OrthoDB" id="9813995at2"/>
<dbReference type="PROSITE" id="PS51379">
    <property type="entry name" value="4FE4S_FER_2"/>
    <property type="match status" value="2"/>
</dbReference>
<dbReference type="Pfam" id="PF13187">
    <property type="entry name" value="Fer4_9"/>
    <property type="match status" value="1"/>
</dbReference>
<dbReference type="InterPro" id="IPR050157">
    <property type="entry name" value="PSI_iron-sulfur_center"/>
</dbReference>
<evidence type="ECO:0000313" key="11">
    <source>
        <dbReference type="Proteomes" id="UP000019365"/>
    </source>
</evidence>
<keyword evidence="4" id="KW-0004">4Fe-4S</keyword>
<dbReference type="Gene3D" id="3.30.70.20">
    <property type="match status" value="1"/>
</dbReference>
<evidence type="ECO:0000256" key="1">
    <source>
        <dbReference type="ARBA" id="ARBA00001966"/>
    </source>
</evidence>
<dbReference type="PROSITE" id="PS00201">
    <property type="entry name" value="FLAVODOXIN"/>
    <property type="match status" value="1"/>
</dbReference>
<dbReference type="SUPFAM" id="SSF52218">
    <property type="entry name" value="Flavoproteins"/>
    <property type="match status" value="1"/>
</dbReference>
<comment type="caution">
    <text evidence="10">The sequence shown here is derived from an EMBL/GenBank/DDBJ whole genome shotgun (WGS) entry which is preliminary data.</text>
</comment>
<dbReference type="GO" id="GO:0046872">
    <property type="term" value="F:metal ion binding"/>
    <property type="evidence" value="ECO:0007669"/>
    <property type="project" value="UniProtKB-KW"/>
</dbReference>
<dbReference type="Proteomes" id="UP000019365">
    <property type="component" value="Unassembled WGS sequence"/>
</dbReference>
<gene>
    <name evidence="10" type="ORF">RF007C_08260</name>
</gene>
<organism evidence="10 11">
    <name type="scientific">Ruminococcus flavefaciens 007c</name>
    <dbReference type="NCBI Taxonomy" id="1341157"/>
    <lineage>
        <taxon>Bacteria</taxon>
        <taxon>Bacillati</taxon>
        <taxon>Bacillota</taxon>
        <taxon>Clostridia</taxon>
        <taxon>Eubacteriales</taxon>
        <taxon>Oscillospiraceae</taxon>
        <taxon>Ruminococcus</taxon>
    </lineage>
</organism>
<feature type="compositionally biased region" description="Basic and acidic residues" evidence="8">
    <location>
        <begin position="255"/>
        <end position="270"/>
    </location>
</feature>
<protein>
    <recommendedName>
        <fullName evidence="3">Ferredoxin</fullName>
    </recommendedName>
</protein>
<dbReference type="NCBIfam" id="NF038196">
    <property type="entry name" value="ferrodoxin_EFR1"/>
    <property type="match status" value="1"/>
</dbReference>
<dbReference type="PANTHER" id="PTHR24960:SF79">
    <property type="entry name" value="PHOTOSYSTEM I IRON-SULFUR CENTER"/>
    <property type="match status" value="1"/>
</dbReference>
<dbReference type="AlphaFoldDB" id="W7UUK6"/>
<feature type="domain" description="4Fe-4S ferredoxin-type" evidence="9">
    <location>
        <begin position="181"/>
        <end position="210"/>
    </location>
</feature>
<evidence type="ECO:0000313" key="10">
    <source>
        <dbReference type="EMBL" id="EWM52520.1"/>
    </source>
</evidence>